<gene>
    <name evidence="2" type="ORF">GCM10010358_28740</name>
</gene>
<accession>A0A918KTB8</accession>
<comment type="caution">
    <text evidence="2">The sequence shown here is derived from an EMBL/GenBank/DDBJ whole genome shotgun (WGS) entry which is preliminary data.</text>
</comment>
<keyword evidence="3" id="KW-1185">Reference proteome</keyword>
<protein>
    <submittedName>
        <fullName evidence="2">Uncharacterized protein</fullName>
    </submittedName>
</protein>
<evidence type="ECO:0000313" key="3">
    <source>
        <dbReference type="Proteomes" id="UP000619244"/>
    </source>
</evidence>
<sequence>MVGSSPAKLSLLLALTGRAPNTKREHRSLLSHSQRGSGTPNAQHEQLGTAAVTLLNSQQDAS</sequence>
<dbReference type="EMBL" id="BMVU01000011">
    <property type="protein sequence ID" value="GGX72724.1"/>
    <property type="molecule type" value="Genomic_DNA"/>
</dbReference>
<proteinExistence type="predicted"/>
<name>A0A918KTB8_9ACTN</name>
<feature type="region of interest" description="Disordered" evidence="1">
    <location>
        <begin position="17"/>
        <end position="62"/>
    </location>
</feature>
<reference evidence="2" key="1">
    <citation type="journal article" date="2014" name="Int. J. Syst. Evol. Microbiol.">
        <title>Complete genome sequence of Corynebacterium casei LMG S-19264T (=DSM 44701T), isolated from a smear-ripened cheese.</title>
        <authorList>
            <consortium name="US DOE Joint Genome Institute (JGI-PGF)"/>
            <person name="Walter F."/>
            <person name="Albersmeier A."/>
            <person name="Kalinowski J."/>
            <person name="Ruckert C."/>
        </authorList>
    </citation>
    <scope>NUCLEOTIDE SEQUENCE</scope>
    <source>
        <strain evidence="2">JCM 4790</strain>
    </source>
</reference>
<evidence type="ECO:0000256" key="1">
    <source>
        <dbReference type="SAM" id="MobiDB-lite"/>
    </source>
</evidence>
<organism evidence="2 3">
    <name type="scientific">Streptomyces minutiscleroticus</name>
    <dbReference type="NCBI Taxonomy" id="68238"/>
    <lineage>
        <taxon>Bacteria</taxon>
        <taxon>Bacillati</taxon>
        <taxon>Actinomycetota</taxon>
        <taxon>Actinomycetes</taxon>
        <taxon>Kitasatosporales</taxon>
        <taxon>Streptomycetaceae</taxon>
        <taxon>Streptomyces</taxon>
    </lineage>
</organism>
<reference evidence="2" key="2">
    <citation type="submission" date="2020-09" db="EMBL/GenBank/DDBJ databases">
        <authorList>
            <person name="Sun Q."/>
            <person name="Ohkuma M."/>
        </authorList>
    </citation>
    <scope>NUCLEOTIDE SEQUENCE</scope>
    <source>
        <strain evidence="2">JCM 4790</strain>
    </source>
</reference>
<feature type="compositionally biased region" description="Polar residues" evidence="1">
    <location>
        <begin position="30"/>
        <end position="46"/>
    </location>
</feature>
<evidence type="ECO:0000313" key="2">
    <source>
        <dbReference type="EMBL" id="GGX72724.1"/>
    </source>
</evidence>
<dbReference type="Proteomes" id="UP000619244">
    <property type="component" value="Unassembled WGS sequence"/>
</dbReference>
<dbReference type="AlphaFoldDB" id="A0A918KTB8"/>